<evidence type="ECO:0000313" key="3">
    <source>
        <dbReference type="Proteomes" id="UP001489004"/>
    </source>
</evidence>
<accession>A0AAW1QNY8</accession>
<dbReference type="Proteomes" id="UP001489004">
    <property type="component" value="Unassembled WGS sequence"/>
</dbReference>
<feature type="compositionally biased region" description="Acidic residues" evidence="1">
    <location>
        <begin position="95"/>
        <end position="111"/>
    </location>
</feature>
<name>A0AAW1QNY8_9CHLO</name>
<dbReference type="AlphaFoldDB" id="A0AAW1QNY8"/>
<comment type="caution">
    <text evidence="2">The sequence shown here is derived from an EMBL/GenBank/DDBJ whole genome shotgun (WGS) entry which is preliminary data.</text>
</comment>
<organism evidence="2 3">
    <name type="scientific">[Myrmecia] bisecta</name>
    <dbReference type="NCBI Taxonomy" id="41462"/>
    <lineage>
        <taxon>Eukaryota</taxon>
        <taxon>Viridiplantae</taxon>
        <taxon>Chlorophyta</taxon>
        <taxon>core chlorophytes</taxon>
        <taxon>Trebouxiophyceae</taxon>
        <taxon>Trebouxiales</taxon>
        <taxon>Trebouxiaceae</taxon>
        <taxon>Myrmecia</taxon>
    </lineage>
</organism>
<proteinExistence type="predicted"/>
<gene>
    <name evidence="2" type="ORF">WJX72_001379</name>
</gene>
<evidence type="ECO:0000313" key="2">
    <source>
        <dbReference type="EMBL" id="KAK9823254.1"/>
    </source>
</evidence>
<keyword evidence="3" id="KW-1185">Reference proteome</keyword>
<sequence length="111" mass="11821">MRAAAALFEAGTPASATALHAALTRQNAVVPAATRQAYVHHAQRRGKEWTRVESIIDAIVGTAIEQSEASGDGMFLEGETNNVAALGYGVTPKESDDDDEEENMDTESDED</sequence>
<dbReference type="EMBL" id="JALJOR010000002">
    <property type="protein sequence ID" value="KAK9823254.1"/>
    <property type="molecule type" value="Genomic_DNA"/>
</dbReference>
<evidence type="ECO:0000256" key="1">
    <source>
        <dbReference type="SAM" id="MobiDB-lite"/>
    </source>
</evidence>
<reference evidence="2 3" key="1">
    <citation type="journal article" date="2024" name="Nat. Commun.">
        <title>Phylogenomics reveals the evolutionary origins of lichenization in chlorophyte algae.</title>
        <authorList>
            <person name="Puginier C."/>
            <person name="Libourel C."/>
            <person name="Otte J."/>
            <person name="Skaloud P."/>
            <person name="Haon M."/>
            <person name="Grisel S."/>
            <person name="Petersen M."/>
            <person name="Berrin J.G."/>
            <person name="Delaux P.M."/>
            <person name="Dal Grande F."/>
            <person name="Keller J."/>
        </authorList>
    </citation>
    <scope>NUCLEOTIDE SEQUENCE [LARGE SCALE GENOMIC DNA]</scope>
    <source>
        <strain evidence="2 3">SAG 2043</strain>
    </source>
</reference>
<protein>
    <submittedName>
        <fullName evidence="2">Uncharacterized protein</fullName>
    </submittedName>
</protein>
<feature type="region of interest" description="Disordered" evidence="1">
    <location>
        <begin position="85"/>
        <end position="111"/>
    </location>
</feature>